<dbReference type="GO" id="GO:0005524">
    <property type="term" value="F:ATP binding"/>
    <property type="evidence" value="ECO:0007669"/>
    <property type="project" value="InterPro"/>
</dbReference>
<dbReference type="InterPro" id="IPR011639">
    <property type="entry name" value="MethylTrfase_TaqI-like_dom"/>
</dbReference>
<evidence type="ECO:0000259" key="3">
    <source>
        <dbReference type="Pfam" id="PF07669"/>
    </source>
</evidence>
<dbReference type="Pfam" id="PF07669">
    <property type="entry name" value="Eco57I"/>
    <property type="match status" value="1"/>
</dbReference>
<dbReference type="InterPro" id="IPR002052">
    <property type="entry name" value="DNA_methylase_N6_adenine_CS"/>
</dbReference>
<dbReference type="SUPFAM" id="SSF53335">
    <property type="entry name" value="S-adenosyl-L-methionine-dependent methyltransferases"/>
    <property type="match status" value="1"/>
</dbReference>
<feature type="region of interest" description="Disordered" evidence="1">
    <location>
        <begin position="716"/>
        <end position="760"/>
    </location>
</feature>
<dbReference type="InterPro" id="IPR029063">
    <property type="entry name" value="SAM-dependent_MTases_sf"/>
</dbReference>
<dbReference type="GO" id="GO:0016787">
    <property type="term" value="F:hydrolase activity"/>
    <property type="evidence" value="ECO:0007669"/>
    <property type="project" value="InterPro"/>
</dbReference>
<dbReference type="InterPro" id="IPR027417">
    <property type="entry name" value="P-loop_NTPase"/>
</dbReference>
<protein>
    <submittedName>
        <fullName evidence="4">T5orf172 domain-containing protein</fullName>
    </submittedName>
</protein>
<feature type="compositionally biased region" description="Basic and acidic residues" evidence="1">
    <location>
        <begin position="751"/>
        <end position="760"/>
    </location>
</feature>
<sequence>MPETNNINVDILDDLIIGRVEPQIYAFTTETIPNYLKVGDTYRPIEMRLNEWRKYFPNLEKKFGNVAKVDDETFFRDYAVHFFLENELKRSRLKPNALKEIPYYSNEFFENATEDDLKEAIEDIKSGHQNNQSKYQYYRFDESHIPITHTYTRIEEYPLRPNQQKTVDNFRKALNKGRANLLMYAVMRFGKSFTSMCCAVEMGAKLVVVVSAKADVKEEWKKTVESHIKFDGYCFLDSTSLLTSDTIIAEKQKAKEKIVLFLTLQDLQGVEIKSKHKEIFENQIDLLLIDETHFGARATEYGKVLKEENLSAKEIKSELKLNDNTLDDLEITNKVFNAKIRIHLSGTPYRILMNSEFTNDDIIAFYQFTNIAEDQEKWDLENLNKDEIKEWDNPYYGFPQMIRFAFNPNQSSRKKMEEMKKKGVTYAFSELFRPQSITIDKEHKLHKKFKYEQEILDLLKVIDGSEEDANLLSFLDYDKIKEGKMCRHIVCVLPYRASCDALEKLIENNKFKHLSNYEIINISGVENEKNYKDTQSVQAKIKKCESENVKTITLTVNRMLTGSTVHQWDTMLYLKDTASPQEYDQAIFRLQNQFIKIFKEPNGDVVKFNMKPQTLLVDFNPNRMFQIQEHKSQIYNVNTDKNGNSLLEERIRKELEISPIVVLNNNKIVQIQPADILDAVRKYSSSRSVFDEATTISIDMSLLDIDAIKTEIERQGKIGSRQGLEIPPSKGEGDEIDIDDTSDSDEDENEENAKSKSKDDEAVNDYKGQFAMYYARILFFAFLTDSRVKSLQETINHIRENADNLRIASNLSLEITILDLFQKHINPFILSELDYKIHNINSLANDSAISPIERASNAMKKFSRLSDSEIVTPEFVTDKIINGLPAKAIDKNTMLLDIASKQGEFVYAVYKKFGKEVANKFYSIPTSKIAYEFTRKVYRLLELDVKLIEANYTSYDLINENKFIEKETIKINNKKMKFNVIVGNPPYQQSDGGAQASAKPIYNLFVDVAKQLSPSNIAMIMPTRWFAGGRGLNEFRDQMLNDTHISELHDFLKPELIFQNINLRGGICYFLWDKAYDNTQELTKVFTYRDDLIPKMNNRSLKTEDSDILIRHSIGIEMIIKINSHPDFESFEKHISSLRPFGFRGYFTKDVKFRESKKGLNNPVICYGKGKQTGFLEREEITKNTEWIDKFKVYTPRANNIGTELNDDNLNSFVGIPNTICTESYLVIGVDLELNQSSATNLCKYLTTKFARFQHSLGKASQDATSKTFRFVPTQNFTYNSDIDWSKSTVEIDKQLYKKYKLTMEEIEFMESMIKSMAE</sequence>
<dbReference type="GO" id="GO:0032259">
    <property type="term" value="P:methylation"/>
    <property type="evidence" value="ECO:0007669"/>
    <property type="project" value="InterPro"/>
</dbReference>
<dbReference type="Gene3D" id="3.40.50.300">
    <property type="entry name" value="P-loop containing nucleotide triphosphate hydrolases"/>
    <property type="match status" value="1"/>
</dbReference>
<accession>A0A543G716</accession>
<dbReference type="GO" id="GO:0006304">
    <property type="term" value="P:DNA modification"/>
    <property type="evidence" value="ECO:0007669"/>
    <property type="project" value="InterPro"/>
</dbReference>
<dbReference type="SUPFAM" id="SSF52540">
    <property type="entry name" value="P-loop containing nucleoside triphosphate hydrolases"/>
    <property type="match status" value="1"/>
</dbReference>
<feature type="domain" description="Type II methyltransferase M.TaqI-like" evidence="3">
    <location>
        <begin position="922"/>
        <end position="1058"/>
    </location>
</feature>
<organism evidence="4 5">
    <name type="scientific">Flavobacterium branchiophilum</name>
    <dbReference type="NCBI Taxonomy" id="55197"/>
    <lineage>
        <taxon>Bacteria</taxon>
        <taxon>Pseudomonadati</taxon>
        <taxon>Bacteroidota</taxon>
        <taxon>Flavobacteriia</taxon>
        <taxon>Flavobacteriales</taxon>
        <taxon>Flavobacteriaceae</taxon>
        <taxon>Flavobacterium</taxon>
    </lineage>
</organism>
<dbReference type="Gene3D" id="3.40.50.150">
    <property type="entry name" value="Vaccinia Virus protein VP39"/>
    <property type="match status" value="1"/>
</dbReference>
<dbReference type="InterPro" id="IPR006935">
    <property type="entry name" value="Helicase/UvrB_N"/>
</dbReference>
<dbReference type="RefSeq" id="WP_089081638.1">
    <property type="nucleotide sequence ID" value="NZ_VFPJ01000001.1"/>
</dbReference>
<evidence type="ECO:0000259" key="2">
    <source>
        <dbReference type="Pfam" id="PF04851"/>
    </source>
</evidence>
<comment type="caution">
    <text evidence="4">The sequence shown here is derived from an EMBL/GenBank/DDBJ whole genome shotgun (WGS) entry which is preliminary data.</text>
</comment>
<evidence type="ECO:0000313" key="5">
    <source>
        <dbReference type="Proteomes" id="UP000320773"/>
    </source>
</evidence>
<evidence type="ECO:0000256" key="1">
    <source>
        <dbReference type="SAM" id="MobiDB-lite"/>
    </source>
</evidence>
<feature type="compositionally biased region" description="Acidic residues" evidence="1">
    <location>
        <begin position="734"/>
        <end position="750"/>
    </location>
</feature>
<dbReference type="PROSITE" id="PS00092">
    <property type="entry name" value="N6_MTASE"/>
    <property type="match status" value="1"/>
</dbReference>
<proteinExistence type="predicted"/>
<evidence type="ECO:0000313" key="4">
    <source>
        <dbReference type="EMBL" id="TQM41754.1"/>
    </source>
</evidence>
<dbReference type="Proteomes" id="UP000320773">
    <property type="component" value="Unassembled WGS sequence"/>
</dbReference>
<feature type="domain" description="Helicase/UvrB N-terminal" evidence="2">
    <location>
        <begin position="157"/>
        <end position="349"/>
    </location>
</feature>
<dbReference type="GO" id="GO:0003677">
    <property type="term" value="F:DNA binding"/>
    <property type="evidence" value="ECO:0007669"/>
    <property type="project" value="InterPro"/>
</dbReference>
<reference evidence="4 5" key="1">
    <citation type="submission" date="2019-06" db="EMBL/GenBank/DDBJ databases">
        <title>Genomic Encyclopedia of Archaeal and Bacterial Type Strains, Phase II (KMG-II): from individual species to whole genera.</title>
        <authorList>
            <person name="Goeker M."/>
        </authorList>
    </citation>
    <scope>NUCLEOTIDE SEQUENCE [LARGE SCALE GENOMIC DNA]</scope>
    <source>
        <strain evidence="4 5">DSM 24789</strain>
    </source>
</reference>
<dbReference type="EMBL" id="VFPJ01000001">
    <property type="protein sequence ID" value="TQM41754.1"/>
    <property type="molecule type" value="Genomic_DNA"/>
</dbReference>
<name>A0A543G716_9FLAO</name>
<dbReference type="Pfam" id="PF04851">
    <property type="entry name" value="ResIII"/>
    <property type="match status" value="1"/>
</dbReference>
<gene>
    <name evidence="4" type="ORF">BC670_2755</name>
</gene>
<dbReference type="GO" id="GO:0009007">
    <property type="term" value="F:site-specific DNA-methyltransferase (adenine-specific) activity"/>
    <property type="evidence" value="ECO:0007669"/>
    <property type="project" value="UniProtKB-EC"/>
</dbReference>